<gene>
    <name evidence="2" type="ORF">AC244_22530</name>
</gene>
<accession>A0A0L8BLU9</accession>
<evidence type="ECO:0000259" key="1">
    <source>
        <dbReference type="Pfam" id="PF07812"/>
    </source>
</evidence>
<dbReference type="EMBL" id="LGAP01000018">
    <property type="protein sequence ID" value="KOF15626.1"/>
    <property type="molecule type" value="Genomic_DNA"/>
</dbReference>
<organism evidence="2 3">
    <name type="scientific">Ensifer adhaerens</name>
    <name type="common">Sinorhizobium morelense</name>
    <dbReference type="NCBI Taxonomy" id="106592"/>
    <lineage>
        <taxon>Bacteria</taxon>
        <taxon>Pseudomonadati</taxon>
        <taxon>Pseudomonadota</taxon>
        <taxon>Alphaproteobacteria</taxon>
        <taxon>Hyphomicrobiales</taxon>
        <taxon>Rhizobiaceae</taxon>
        <taxon>Sinorhizobium/Ensifer group</taxon>
        <taxon>Ensifer</taxon>
    </lineage>
</organism>
<comment type="caution">
    <text evidence="2">The sequence shown here is derived from an EMBL/GenBank/DDBJ whole genome shotgun (WGS) entry which is preliminary data.</text>
</comment>
<dbReference type="OrthoDB" id="118811at2"/>
<sequence>MTDKVAVFVGPSLRGHHPTYPGVDLDYRPPASQGDVIAAAVDFPKAIVLIDGYFEHVPAVHHKEILWALDQGIPVYGASSIGALRAAELSRFGMVGVGKIFESFETGELERDDEVALVHGPAEINYEPLSEPLVNIRSTLSFALGAGVVEEDLADTLINRAKATFYPERSFGRLLGDLDHPDRVRAEKLASWLPGGRLDQKRIDAVACLTRAAADLQQPSGEHGRSSCGFVFTDAFAQLVQCTAAGLPLGSRIAHGLIQLVSDTTAGLSSVSVSVSVSVAAGAAALAIDRATRGPVPVRSLGETVNSFLDHMPGGDMGAWMKSRNLDLDTLSHILEELARMDRSSGAAEELVHRIVHSKLKIR</sequence>
<name>A0A0L8BLU9_ENSAD</name>
<evidence type="ECO:0000313" key="3">
    <source>
        <dbReference type="Proteomes" id="UP000037425"/>
    </source>
</evidence>
<feature type="domain" description="TfuA-like core" evidence="1">
    <location>
        <begin position="51"/>
        <end position="170"/>
    </location>
</feature>
<dbReference type="Proteomes" id="UP000037425">
    <property type="component" value="Unassembled WGS sequence"/>
</dbReference>
<evidence type="ECO:0000313" key="2">
    <source>
        <dbReference type="EMBL" id="KOF15626.1"/>
    </source>
</evidence>
<dbReference type="AlphaFoldDB" id="A0A0L8BLU9"/>
<dbReference type="PATRIC" id="fig|106592.7.peg.2372"/>
<dbReference type="Pfam" id="PF07812">
    <property type="entry name" value="TfuA"/>
    <property type="match status" value="1"/>
</dbReference>
<reference evidence="3" key="1">
    <citation type="submission" date="2015-07" db="EMBL/GenBank/DDBJ databases">
        <title>Whole genome sequence of an Ensifer adhaerens strain isolated from a cave pool in the Wind Cave National Park.</title>
        <authorList>
            <person name="Eng W.W.H."/>
            <person name="Gan H.M."/>
            <person name="Barton H.A."/>
            <person name="Savka M.A."/>
        </authorList>
    </citation>
    <scope>NUCLEOTIDE SEQUENCE [LARGE SCALE GENOMIC DNA]</scope>
    <source>
        <strain evidence="3">SD006</strain>
    </source>
</reference>
<protein>
    <submittedName>
        <fullName evidence="2">TfuA-like core domain-containing protein</fullName>
    </submittedName>
</protein>
<proteinExistence type="predicted"/>
<dbReference type="InterPro" id="IPR012924">
    <property type="entry name" value="TfuA_core"/>
</dbReference>